<evidence type="ECO:0000313" key="2">
    <source>
        <dbReference type="EMBL" id="CAG8959567.1"/>
    </source>
</evidence>
<keyword evidence="3" id="KW-1185">Reference proteome</keyword>
<comment type="caution">
    <text evidence="2">The sequence shown here is derived from an EMBL/GenBank/DDBJ whole genome shotgun (WGS) entry which is preliminary data.</text>
</comment>
<sequence length="60" mass="6252">MRLTLTQLLVAAALTVGVNAQYPCTRNAECPPCTGENAGKTPVCKVTYVMAASSTSCICE</sequence>
<dbReference type="EMBL" id="CAJVRL010000092">
    <property type="protein sequence ID" value="CAG8959567.1"/>
    <property type="molecule type" value="Genomic_DNA"/>
</dbReference>
<reference evidence="2" key="1">
    <citation type="submission" date="2021-07" db="EMBL/GenBank/DDBJ databases">
        <authorList>
            <person name="Durling M."/>
        </authorList>
    </citation>
    <scope>NUCLEOTIDE SEQUENCE</scope>
</reference>
<name>A0A9N9L8Q0_9HELO</name>
<dbReference type="Proteomes" id="UP000696280">
    <property type="component" value="Unassembled WGS sequence"/>
</dbReference>
<gene>
    <name evidence="2" type="ORF">HYFRA_00001468</name>
</gene>
<evidence type="ECO:0000313" key="3">
    <source>
        <dbReference type="Proteomes" id="UP000696280"/>
    </source>
</evidence>
<evidence type="ECO:0000256" key="1">
    <source>
        <dbReference type="SAM" id="SignalP"/>
    </source>
</evidence>
<dbReference type="AlphaFoldDB" id="A0A9N9L8Q0"/>
<keyword evidence="1" id="KW-0732">Signal</keyword>
<proteinExistence type="predicted"/>
<feature type="chain" id="PRO_5040471567" evidence="1">
    <location>
        <begin position="21"/>
        <end position="60"/>
    </location>
</feature>
<protein>
    <submittedName>
        <fullName evidence="2">Uncharacterized protein</fullName>
    </submittedName>
</protein>
<feature type="signal peptide" evidence="1">
    <location>
        <begin position="1"/>
        <end position="20"/>
    </location>
</feature>
<accession>A0A9N9L8Q0</accession>
<organism evidence="2 3">
    <name type="scientific">Hymenoscyphus fraxineus</name>
    <dbReference type="NCBI Taxonomy" id="746836"/>
    <lineage>
        <taxon>Eukaryota</taxon>
        <taxon>Fungi</taxon>
        <taxon>Dikarya</taxon>
        <taxon>Ascomycota</taxon>
        <taxon>Pezizomycotina</taxon>
        <taxon>Leotiomycetes</taxon>
        <taxon>Helotiales</taxon>
        <taxon>Helotiaceae</taxon>
        <taxon>Hymenoscyphus</taxon>
    </lineage>
</organism>